<dbReference type="PROSITE" id="PS50927">
    <property type="entry name" value="BULB_LECTIN"/>
    <property type="match status" value="1"/>
</dbReference>
<feature type="chain" id="PRO_5036444305" description="Bulb-type lectin domain-containing protein" evidence="1">
    <location>
        <begin position="27"/>
        <end position="126"/>
    </location>
</feature>
<protein>
    <recommendedName>
        <fullName evidence="2">Bulb-type lectin domain-containing protein</fullName>
    </recommendedName>
</protein>
<dbReference type="Pfam" id="PF01453">
    <property type="entry name" value="B_lectin"/>
    <property type="match status" value="1"/>
</dbReference>
<comment type="caution">
    <text evidence="3">The sequence shown here is derived from an EMBL/GenBank/DDBJ whole genome shotgun (WGS) entry which is preliminary data.</text>
</comment>
<proteinExistence type="predicted"/>
<keyword evidence="1" id="KW-0732">Signal</keyword>
<feature type="signal peptide" evidence="1">
    <location>
        <begin position="1"/>
        <end position="26"/>
    </location>
</feature>
<keyword evidence="4" id="KW-1185">Reference proteome</keyword>
<dbReference type="InterPro" id="IPR001480">
    <property type="entry name" value="Bulb-type_lectin_dom"/>
</dbReference>
<reference evidence="3" key="1">
    <citation type="journal article" date="2020" name="bioRxiv">
        <title>Hybrid origin of Populus tomentosa Carr. identified through genome sequencing and phylogenomic analysis.</title>
        <authorList>
            <person name="An X."/>
            <person name="Gao K."/>
            <person name="Chen Z."/>
            <person name="Li J."/>
            <person name="Yang X."/>
            <person name="Yang X."/>
            <person name="Zhou J."/>
            <person name="Guo T."/>
            <person name="Zhao T."/>
            <person name="Huang S."/>
            <person name="Miao D."/>
            <person name="Khan W.U."/>
            <person name="Rao P."/>
            <person name="Ye M."/>
            <person name="Lei B."/>
            <person name="Liao W."/>
            <person name="Wang J."/>
            <person name="Ji L."/>
            <person name="Li Y."/>
            <person name="Guo B."/>
            <person name="Mustafa N.S."/>
            <person name="Li S."/>
            <person name="Yun Q."/>
            <person name="Keller S.R."/>
            <person name="Mao J."/>
            <person name="Zhang R."/>
            <person name="Strauss S.H."/>
        </authorList>
    </citation>
    <scope>NUCLEOTIDE SEQUENCE</scope>
    <source>
        <strain evidence="3">GM15</strain>
        <tissue evidence="3">Leaf</tissue>
    </source>
</reference>
<evidence type="ECO:0000259" key="2">
    <source>
        <dbReference type="PROSITE" id="PS50927"/>
    </source>
</evidence>
<feature type="domain" description="Bulb-type lectin" evidence="2">
    <location>
        <begin position="1"/>
        <end position="93"/>
    </location>
</feature>
<dbReference type="EMBL" id="JAAWWB010000009">
    <property type="protein sequence ID" value="KAG6774972.1"/>
    <property type="molecule type" value="Genomic_DNA"/>
</dbReference>
<name>A0A8X7ZVE4_POPTO</name>
<evidence type="ECO:0000313" key="3">
    <source>
        <dbReference type="EMBL" id="KAG6774972.1"/>
    </source>
</evidence>
<sequence>MSVKTKPRFLLFVLLLLFVSHRTCFSIVGPASSKLELLSDGNLVLLKNFTETVWSTALASSVPNTSKAEAVILDDGNFVDRSNNSHGRKNGGGFFIGPNQETKLVFMVCVGLLESFKEIHRALVNA</sequence>
<dbReference type="Proteomes" id="UP000886885">
    <property type="component" value="Chromosome 5A"/>
</dbReference>
<dbReference type="AlphaFoldDB" id="A0A8X7ZVE4"/>
<gene>
    <name evidence="3" type="ORF">POTOM_018390</name>
</gene>
<organism evidence="3 4">
    <name type="scientific">Populus tomentosa</name>
    <name type="common">Chinese white poplar</name>
    <dbReference type="NCBI Taxonomy" id="118781"/>
    <lineage>
        <taxon>Eukaryota</taxon>
        <taxon>Viridiplantae</taxon>
        <taxon>Streptophyta</taxon>
        <taxon>Embryophyta</taxon>
        <taxon>Tracheophyta</taxon>
        <taxon>Spermatophyta</taxon>
        <taxon>Magnoliopsida</taxon>
        <taxon>eudicotyledons</taxon>
        <taxon>Gunneridae</taxon>
        <taxon>Pentapetalae</taxon>
        <taxon>rosids</taxon>
        <taxon>fabids</taxon>
        <taxon>Malpighiales</taxon>
        <taxon>Salicaceae</taxon>
        <taxon>Saliceae</taxon>
        <taxon>Populus</taxon>
    </lineage>
</organism>
<evidence type="ECO:0000256" key="1">
    <source>
        <dbReference type="SAM" id="SignalP"/>
    </source>
</evidence>
<accession>A0A8X7ZVE4</accession>
<evidence type="ECO:0000313" key="4">
    <source>
        <dbReference type="Proteomes" id="UP000886885"/>
    </source>
</evidence>